<comment type="caution">
    <text evidence="1">The sequence shown here is derived from an EMBL/GenBank/DDBJ whole genome shotgun (WGS) entry which is preliminary data.</text>
</comment>
<dbReference type="AlphaFoldDB" id="A0AAP0LJ00"/>
<gene>
    <name evidence="1" type="ORF">WN944_028226</name>
</gene>
<accession>A0AAP0LJ00</accession>
<name>A0AAP0LJ00_9ROSI</name>
<organism evidence="1 2">
    <name type="scientific">Citrus x changshan-huyou</name>
    <dbReference type="NCBI Taxonomy" id="2935761"/>
    <lineage>
        <taxon>Eukaryota</taxon>
        <taxon>Viridiplantae</taxon>
        <taxon>Streptophyta</taxon>
        <taxon>Embryophyta</taxon>
        <taxon>Tracheophyta</taxon>
        <taxon>Spermatophyta</taxon>
        <taxon>Magnoliopsida</taxon>
        <taxon>eudicotyledons</taxon>
        <taxon>Gunneridae</taxon>
        <taxon>Pentapetalae</taxon>
        <taxon>rosids</taxon>
        <taxon>malvids</taxon>
        <taxon>Sapindales</taxon>
        <taxon>Rutaceae</taxon>
        <taxon>Aurantioideae</taxon>
        <taxon>Citrus</taxon>
    </lineage>
</organism>
<proteinExistence type="predicted"/>
<dbReference type="Proteomes" id="UP001428341">
    <property type="component" value="Unassembled WGS sequence"/>
</dbReference>
<protein>
    <submittedName>
        <fullName evidence="1">Uncharacterized protein</fullName>
    </submittedName>
</protein>
<dbReference type="EMBL" id="JBCGBO010000025">
    <property type="protein sequence ID" value="KAK9176212.1"/>
    <property type="molecule type" value="Genomic_DNA"/>
</dbReference>
<evidence type="ECO:0000313" key="1">
    <source>
        <dbReference type="EMBL" id="KAK9176212.1"/>
    </source>
</evidence>
<keyword evidence="2" id="KW-1185">Reference proteome</keyword>
<sequence>MSAQCSMLLLASVWEKNRHQLKYGLSFLDLHGGVMKGYSSKFLLAYPNHASWYCQIKKIEV</sequence>
<reference evidence="1 2" key="1">
    <citation type="submission" date="2024-05" db="EMBL/GenBank/DDBJ databases">
        <title>Haplotype-resolved chromosome-level genome assembly of Huyou (Citrus changshanensis).</title>
        <authorList>
            <person name="Miao C."/>
            <person name="Chen W."/>
            <person name="Wu Y."/>
            <person name="Wang L."/>
            <person name="Zhao S."/>
            <person name="Grierson D."/>
            <person name="Xu C."/>
            <person name="Chen K."/>
        </authorList>
    </citation>
    <scope>NUCLEOTIDE SEQUENCE [LARGE SCALE GENOMIC DNA]</scope>
    <source>
        <strain evidence="1">01-14</strain>
        <tissue evidence="1">Leaf</tissue>
    </source>
</reference>
<evidence type="ECO:0000313" key="2">
    <source>
        <dbReference type="Proteomes" id="UP001428341"/>
    </source>
</evidence>